<organism evidence="7 8">
    <name type="scientific">Ordospora colligata OC4</name>
    <dbReference type="NCBI Taxonomy" id="1354746"/>
    <lineage>
        <taxon>Eukaryota</taxon>
        <taxon>Fungi</taxon>
        <taxon>Fungi incertae sedis</taxon>
        <taxon>Microsporidia</taxon>
        <taxon>Ordosporidae</taxon>
        <taxon>Ordospora</taxon>
    </lineage>
</organism>
<keyword evidence="8" id="KW-1185">Reference proteome</keyword>
<dbReference type="EMBL" id="JOKQ01000012">
    <property type="protein sequence ID" value="KHN68924.1"/>
    <property type="molecule type" value="Genomic_DNA"/>
</dbReference>
<accession>A0A0B2UI66</accession>
<evidence type="ECO:0000256" key="1">
    <source>
        <dbReference type="ARBA" id="ARBA00004370"/>
    </source>
</evidence>
<proteinExistence type="predicted"/>
<dbReference type="RefSeq" id="XP_014562966.1">
    <property type="nucleotide sequence ID" value="XM_014707480.1"/>
</dbReference>
<evidence type="ECO:0000256" key="5">
    <source>
        <dbReference type="SAM" id="Phobius"/>
    </source>
</evidence>
<dbReference type="OrthoDB" id="2190654at2759"/>
<dbReference type="STRING" id="1354746.A0A0B2UI66"/>
<evidence type="ECO:0000313" key="7">
    <source>
        <dbReference type="EMBL" id="KHN68924.1"/>
    </source>
</evidence>
<dbReference type="GO" id="GO:0016020">
    <property type="term" value="C:membrane"/>
    <property type="evidence" value="ECO:0007669"/>
    <property type="project" value="UniProtKB-SubCell"/>
</dbReference>
<dbReference type="PROSITE" id="PS51469">
    <property type="entry name" value="SUN"/>
    <property type="match status" value="1"/>
</dbReference>
<protein>
    <submittedName>
        <fullName evidence="7">Putative spindle pole body associated protein</fullName>
    </submittedName>
</protein>
<evidence type="ECO:0000259" key="6">
    <source>
        <dbReference type="PROSITE" id="PS51469"/>
    </source>
</evidence>
<comment type="caution">
    <text evidence="7">The sequence shown here is derived from an EMBL/GenBank/DDBJ whole genome shotgun (WGS) entry which is preliminary data.</text>
</comment>
<dbReference type="PANTHER" id="PTHR12911">
    <property type="entry name" value="SAD1/UNC-84-LIKE PROTEIN-RELATED"/>
    <property type="match status" value="1"/>
</dbReference>
<name>A0A0B2UI66_9MICR</name>
<dbReference type="VEuPathDB" id="MicrosporidiaDB:M896_121470"/>
<dbReference type="InParanoid" id="A0A0B2UI66"/>
<keyword evidence="4 5" id="KW-0472">Membrane</keyword>
<dbReference type="GO" id="GO:0043495">
    <property type="term" value="F:protein-membrane adaptor activity"/>
    <property type="evidence" value="ECO:0007669"/>
    <property type="project" value="TreeGrafter"/>
</dbReference>
<dbReference type="Pfam" id="PF07738">
    <property type="entry name" value="Sad1_UNC"/>
    <property type="match status" value="1"/>
</dbReference>
<feature type="domain" description="SUN" evidence="6">
    <location>
        <begin position="105"/>
        <end position="268"/>
    </location>
</feature>
<dbReference type="HOGENOM" id="CLU_1053847_0_0_1"/>
<reference evidence="7 8" key="1">
    <citation type="journal article" date="2014" name="MBio">
        <title>The Ordospora colligata genome; evolution of extreme reduction in microsporidia and host-to-parasite horizontal gene transfer.</title>
        <authorList>
            <person name="Pombert J.-F."/>
            <person name="Haag K.L."/>
            <person name="Beidas S."/>
            <person name="Ebert D."/>
            <person name="Keeling P.J."/>
        </authorList>
    </citation>
    <scope>NUCLEOTIDE SEQUENCE [LARGE SCALE GENOMIC DNA]</scope>
    <source>
        <strain evidence="7 8">OC4</strain>
    </source>
</reference>
<gene>
    <name evidence="7" type="ORF">M896_121470</name>
</gene>
<evidence type="ECO:0000256" key="3">
    <source>
        <dbReference type="ARBA" id="ARBA00022989"/>
    </source>
</evidence>
<evidence type="ECO:0000256" key="2">
    <source>
        <dbReference type="ARBA" id="ARBA00022692"/>
    </source>
</evidence>
<dbReference type="GeneID" id="26262664"/>
<dbReference type="InterPro" id="IPR045119">
    <property type="entry name" value="SUN1-5"/>
</dbReference>
<feature type="transmembrane region" description="Helical" evidence="5">
    <location>
        <begin position="62"/>
        <end position="80"/>
    </location>
</feature>
<comment type="subcellular location">
    <subcellularLocation>
        <location evidence="1">Membrane</location>
    </subcellularLocation>
</comment>
<dbReference type="Gene3D" id="2.60.120.260">
    <property type="entry name" value="Galactose-binding domain-like"/>
    <property type="match status" value="1"/>
</dbReference>
<keyword evidence="2 5" id="KW-0812">Transmembrane</keyword>
<evidence type="ECO:0000313" key="8">
    <source>
        <dbReference type="Proteomes" id="UP000031056"/>
    </source>
</evidence>
<sequence>MSKKDLSRMSRSIGIDSTFDADEYGTIVMDTPVRKCRVGKDVKTVEHSMVNPNIQRSLPRGWCLYASIAIPYVLILALFLKKPADSMMMISLMEEIDILRAENNAINQLIKGMKESREINHAKIEEGAIVRIDEPSQLYSYGFLGLRKHASPDVVLSERLDEGECLAFKGNNAKFSIDFGAEIEINKVGIYHPLTKHTSSAVREFEVFIKNSKEYRSIGVYEYDTHACGLQRFDVGSHKALSIDFVAKSNGGNKNFTCFYKVYLIGNK</sequence>
<evidence type="ECO:0000256" key="4">
    <source>
        <dbReference type="ARBA" id="ARBA00023136"/>
    </source>
</evidence>
<dbReference type="GO" id="GO:0005635">
    <property type="term" value="C:nuclear envelope"/>
    <property type="evidence" value="ECO:0007669"/>
    <property type="project" value="TreeGrafter"/>
</dbReference>
<dbReference type="AlphaFoldDB" id="A0A0B2UI66"/>
<dbReference type="InterPro" id="IPR012919">
    <property type="entry name" value="SUN_dom"/>
</dbReference>
<dbReference type="Proteomes" id="UP000031056">
    <property type="component" value="Unassembled WGS sequence"/>
</dbReference>
<dbReference type="PANTHER" id="PTHR12911:SF8">
    <property type="entry name" value="KLAROID PROTEIN-RELATED"/>
    <property type="match status" value="1"/>
</dbReference>
<keyword evidence="3 5" id="KW-1133">Transmembrane helix</keyword>